<keyword evidence="1 4" id="KW-0808">Transferase</keyword>
<evidence type="ECO:0000256" key="1">
    <source>
        <dbReference type="ARBA" id="ARBA00022679"/>
    </source>
</evidence>
<feature type="domain" description="MobA-like NTP transferase" evidence="3">
    <location>
        <begin position="3"/>
        <end position="139"/>
    </location>
</feature>
<evidence type="ECO:0000313" key="5">
    <source>
        <dbReference type="Proteomes" id="UP000595362"/>
    </source>
</evidence>
<accession>A0A7T5R2H1</accession>
<dbReference type="Proteomes" id="UP000595362">
    <property type="component" value="Chromosome"/>
</dbReference>
<dbReference type="InterPro" id="IPR029044">
    <property type="entry name" value="Nucleotide-diphossugar_trans"/>
</dbReference>
<organism evidence="4 5">
    <name type="scientific">Micavibrio aeruginosavorus</name>
    <dbReference type="NCBI Taxonomy" id="349221"/>
    <lineage>
        <taxon>Bacteria</taxon>
        <taxon>Pseudomonadati</taxon>
        <taxon>Bdellovibrionota</taxon>
        <taxon>Bdellovibrionia</taxon>
        <taxon>Bdellovibrionales</taxon>
        <taxon>Pseudobdellovibrionaceae</taxon>
        <taxon>Micavibrio</taxon>
    </lineage>
</organism>
<dbReference type="PANTHER" id="PTHR43584">
    <property type="entry name" value="NUCLEOTIDYL TRANSFERASE"/>
    <property type="match status" value="1"/>
</dbReference>
<keyword evidence="2 4" id="KW-0548">Nucleotidyltransferase</keyword>
<sequence>MRAVILAAGRGSRMKSLTEECPKGLIPLCGKTLVERMMSSLRLSGIHDIAVITGYRRDKFDYLGLPTFHNPEWANTNMVCSLCAAADWLGRDDVIVCYSDIFVSPEIIRSLMQDRNEFALTYDRQWHDLWRARFADVLADAESFRIRDGLIQEIGNRAVSIEDIQGQYMGLFKFTPASWRVAENILERLPPERVAKLSVTPLLQHMIESGYPVHGVPVSGQWGEMDQEGDLLLYETWAKEGRFGPWFGA</sequence>
<dbReference type="CDD" id="cd02523">
    <property type="entry name" value="PC_cytidylyltransferase"/>
    <property type="match status" value="1"/>
</dbReference>
<evidence type="ECO:0000256" key="2">
    <source>
        <dbReference type="ARBA" id="ARBA00022695"/>
    </source>
</evidence>
<dbReference type="Gene3D" id="3.90.550.10">
    <property type="entry name" value="Spore Coat Polysaccharide Biosynthesis Protein SpsA, Chain A"/>
    <property type="match status" value="1"/>
</dbReference>
<dbReference type="InterPro" id="IPR050065">
    <property type="entry name" value="GlmU-like"/>
</dbReference>
<proteinExistence type="predicted"/>
<protein>
    <submittedName>
        <fullName evidence="4">Phosphocholine cytidylyltransferase family protein</fullName>
    </submittedName>
</protein>
<evidence type="ECO:0000313" key="4">
    <source>
        <dbReference type="EMBL" id="QQG36317.1"/>
    </source>
</evidence>
<dbReference type="EMBL" id="CP066681">
    <property type="protein sequence ID" value="QQG36317.1"/>
    <property type="molecule type" value="Genomic_DNA"/>
</dbReference>
<dbReference type="SUPFAM" id="SSF53448">
    <property type="entry name" value="Nucleotide-diphospho-sugar transferases"/>
    <property type="match status" value="1"/>
</dbReference>
<evidence type="ECO:0000259" key="3">
    <source>
        <dbReference type="Pfam" id="PF12804"/>
    </source>
</evidence>
<dbReference type="GO" id="GO:0016779">
    <property type="term" value="F:nucleotidyltransferase activity"/>
    <property type="evidence" value="ECO:0007669"/>
    <property type="project" value="UniProtKB-KW"/>
</dbReference>
<dbReference type="InterPro" id="IPR025877">
    <property type="entry name" value="MobA-like_NTP_Trfase"/>
</dbReference>
<dbReference type="PANTHER" id="PTHR43584:SF8">
    <property type="entry name" value="N-ACETYLMURAMATE ALPHA-1-PHOSPHATE URIDYLYLTRANSFERASE"/>
    <property type="match status" value="1"/>
</dbReference>
<name>A0A7T5R2H1_9BACT</name>
<dbReference type="Pfam" id="PF12804">
    <property type="entry name" value="NTP_transf_3"/>
    <property type="match status" value="1"/>
</dbReference>
<reference evidence="4 5" key="1">
    <citation type="submission" date="2020-07" db="EMBL/GenBank/DDBJ databases">
        <title>Huge and variable diversity of episymbiotic CPR bacteria and DPANN archaea in groundwater ecosystems.</title>
        <authorList>
            <person name="He C.Y."/>
            <person name="Keren R."/>
            <person name="Whittaker M."/>
            <person name="Farag I.F."/>
            <person name="Doudna J."/>
            <person name="Cate J.H.D."/>
            <person name="Banfield J.F."/>
        </authorList>
    </citation>
    <scope>NUCLEOTIDE SEQUENCE [LARGE SCALE GENOMIC DNA]</scope>
    <source>
        <strain evidence="4">NC_groundwater_70_Ag_B-0.1um_54_66</strain>
    </source>
</reference>
<dbReference type="AlphaFoldDB" id="A0A7T5R2H1"/>
<gene>
    <name evidence="4" type="ORF">HYS17_00555</name>
</gene>